<evidence type="ECO:0000256" key="1">
    <source>
        <dbReference type="SAM" id="MobiDB-lite"/>
    </source>
</evidence>
<dbReference type="EMBL" id="JAMXLX010000013">
    <property type="protein sequence ID" value="MCO5959960.1"/>
    <property type="molecule type" value="Genomic_DNA"/>
</dbReference>
<proteinExistence type="predicted"/>
<sequence>MKIIGKNKHPKSHEPVAEERRTTALDRWLTGGIMAVAAAAAAFPWYVFFNQDKFGVSVAGWESLRDLPQGRGNGGVGIDRGPAEQLNAQNRSDIPAETNVDPLTTATVSSLGPEGQGNGDGRETQPFPGGSDLRLLHVANGRALIEDKSGIFIVQVGSILPDNSRLAAFRQHEGKWEIVTSTGAVYSE</sequence>
<accession>A0AAJ1F7G9</accession>
<keyword evidence="2" id="KW-1133">Transmembrane helix</keyword>
<dbReference type="RefSeq" id="WP_250913276.1">
    <property type="nucleotide sequence ID" value="NZ_JAMXLX010000013.1"/>
</dbReference>
<comment type="caution">
    <text evidence="3">The sequence shown here is derived from an EMBL/GenBank/DDBJ whole genome shotgun (WGS) entry which is preliminary data.</text>
</comment>
<evidence type="ECO:0000313" key="4">
    <source>
        <dbReference type="Proteomes" id="UP001155380"/>
    </source>
</evidence>
<keyword evidence="3" id="KW-0969">Cilium</keyword>
<feature type="region of interest" description="Disordered" evidence="1">
    <location>
        <begin position="105"/>
        <end position="131"/>
    </location>
</feature>
<dbReference type="AlphaFoldDB" id="A0AAJ1F7G9"/>
<keyword evidence="2" id="KW-0812">Transmembrane</keyword>
<keyword evidence="3" id="KW-0282">Flagellum</keyword>
<gene>
    <name evidence="3" type="ORF">NBH21_24655</name>
</gene>
<protein>
    <submittedName>
        <fullName evidence="3">Flagellar protein</fullName>
    </submittedName>
</protein>
<organism evidence="3 4">
    <name type="scientific">Ciceribacter sichuanensis</name>
    <dbReference type="NCBI Taxonomy" id="2949647"/>
    <lineage>
        <taxon>Bacteria</taxon>
        <taxon>Pseudomonadati</taxon>
        <taxon>Pseudomonadota</taxon>
        <taxon>Alphaproteobacteria</taxon>
        <taxon>Hyphomicrobiales</taxon>
        <taxon>Rhizobiaceae</taxon>
        <taxon>Ciceribacter</taxon>
    </lineage>
</organism>
<keyword evidence="3" id="KW-0966">Cell projection</keyword>
<evidence type="ECO:0000313" key="3">
    <source>
        <dbReference type="EMBL" id="MCO5959960.1"/>
    </source>
</evidence>
<feature type="transmembrane region" description="Helical" evidence="2">
    <location>
        <begin position="28"/>
        <end position="48"/>
    </location>
</feature>
<keyword evidence="2" id="KW-0472">Membrane</keyword>
<name>A0AAJ1F7G9_9HYPH</name>
<reference evidence="3" key="1">
    <citation type="submission" date="2022-06" db="EMBL/GenBank/DDBJ databases">
        <authorList>
            <person name="Sun Q."/>
        </authorList>
    </citation>
    <scope>NUCLEOTIDE SEQUENCE</scope>
    <source>
        <strain evidence="3">S101</strain>
    </source>
</reference>
<dbReference type="Proteomes" id="UP001155380">
    <property type="component" value="Unassembled WGS sequence"/>
</dbReference>
<evidence type="ECO:0000256" key="2">
    <source>
        <dbReference type="SAM" id="Phobius"/>
    </source>
</evidence>